<dbReference type="AlphaFoldDB" id="Q1N4K6"/>
<feature type="transmembrane region" description="Helical" evidence="8">
    <location>
        <begin position="523"/>
        <end position="542"/>
    </location>
</feature>
<dbReference type="FunFam" id="1.20.1640.10:FF:000001">
    <property type="entry name" value="Efflux pump membrane transporter"/>
    <property type="match status" value="1"/>
</dbReference>
<feature type="transmembrane region" description="Helical" evidence="8">
    <location>
        <begin position="981"/>
        <end position="1007"/>
    </location>
</feature>
<dbReference type="RefSeq" id="WP_007017806.1">
    <property type="nucleotide sequence ID" value="NZ_CH724114.1"/>
</dbReference>
<protein>
    <submittedName>
        <fullName evidence="10">Cation/multidrug efflux pump protein</fullName>
    </submittedName>
</protein>
<evidence type="ECO:0000256" key="8">
    <source>
        <dbReference type="SAM" id="Phobius"/>
    </source>
</evidence>
<dbReference type="Gene3D" id="1.20.1640.10">
    <property type="entry name" value="Multidrug efflux transporter AcrB transmembrane domain"/>
    <property type="match status" value="2"/>
</dbReference>
<dbReference type="InterPro" id="IPR000731">
    <property type="entry name" value="SSD"/>
</dbReference>
<evidence type="ECO:0000259" key="9">
    <source>
        <dbReference type="PROSITE" id="PS50156"/>
    </source>
</evidence>
<evidence type="ECO:0000313" key="10">
    <source>
        <dbReference type="EMBL" id="EAT13422.1"/>
    </source>
</evidence>
<feature type="transmembrane region" description="Helical" evidence="8">
    <location>
        <begin position="879"/>
        <end position="898"/>
    </location>
</feature>
<feature type="transmembrane region" description="Helical" evidence="8">
    <location>
        <begin position="359"/>
        <end position="382"/>
    </location>
</feature>
<dbReference type="HOGENOM" id="CLU_002755_1_2_6"/>
<dbReference type="InterPro" id="IPR027463">
    <property type="entry name" value="AcrB_DN_DC_subdom"/>
</dbReference>
<comment type="subcellular location">
    <subcellularLocation>
        <location evidence="1">Cell inner membrane</location>
        <topology evidence="1">Multi-pass membrane protein</topology>
    </subcellularLocation>
</comment>
<feature type="transmembrane region" description="Helical" evidence="8">
    <location>
        <begin position="904"/>
        <end position="929"/>
    </location>
</feature>
<reference evidence="10 11" key="1">
    <citation type="submission" date="2006-03" db="EMBL/GenBank/DDBJ databases">
        <authorList>
            <person name="Pinhassi J."/>
            <person name="Pedros-Alio C."/>
            <person name="Ferriera S."/>
            <person name="Johnson J."/>
            <person name="Kravitz S."/>
            <person name="Halpern A."/>
            <person name="Remington K."/>
            <person name="Beeson K."/>
            <person name="Tran B."/>
            <person name="Rogers Y.-H."/>
            <person name="Friedman R."/>
            <person name="Venter J.C."/>
        </authorList>
    </citation>
    <scope>NUCLEOTIDE SEQUENCE [LARGE SCALE GENOMIC DNA]</scope>
    <source>
        <strain evidence="10 11">RED65</strain>
    </source>
</reference>
<dbReference type="OrthoDB" id="9757904at2"/>
<comment type="caution">
    <text evidence="10">The sequence shown here is derived from an EMBL/GenBank/DDBJ whole genome shotgun (WGS) entry which is preliminary data.</text>
</comment>
<keyword evidence="6 8" id="KW-1133">Transmembrane helix</keyword>
<dbReference type="PANTHER" id="PTHR32063:SF28">
    <property type="entry name" value="BLR2861 PROTEIN"/>
    <property type="match status" value="1"/>
</dbReference>
<feature type="transmembrane region" description="Helical" evidence="8">
    <location>
        <begin position="430"/>
        <end position="450"/>
    </location>
</feature>
<dbReference type="EMBL" id="AAQH01000002">
    <property type="protein sequence ID" value="EAT13422.1"/>
    <property type="molecule type" value="Genomic_DNA"/>
</dbReference>
<dbReference type="Proteomes" id="UP000004263">
    <property type="component" value="Unassembled WGS sequence"/>
</dbReference>
<dbReference type="PANTHER" id="PTHR32063">
    <property type="match status" value="1"/>
</dbReference>
<dbReference type="GO" id="GO:0005886">
    <property type="term" value="C:plasma membrane"/>
    <property type="evidence" value="ECO:0007669"/>
    <property type="project" value="UniProtKB-SubCell"/>
</dbReference>
<evidence type="ECO:0000313" key="11">
    <source>
        <dbReference type="Proteomes" id="UP000004263"/>
    </source>
</evidence>
<keyword evidence="4" id="KW-0997">Cell inner membrane</keyword>
<dbReference type="SUPFAM" id="SSF82714">
    <property type="entry name" value="Multidrug efflux transporter AcrB TolC docking domain, DN and DC subdomains"/>
    <property type="match status" value="2"/>
</dbReference>
<gene>
    <name evidence="10" type="ORF">RED65_01640</name>
</gene>
<keyword evidence="3" id="KW-1003">Cell membrane</keyword>
<dbReference type="PRINTS" id="PR00702">
    <property type="entry name" value="ACRIFLAVINRP"/>
</dbReference>
<evidence type="ECO:0000256" key="6">
    <source>
        <dbReference type="ARBA" id="ARBA00022989"/>
    </source>
</evidence>
<organism evidence="10 11">
    <name type="scientific">Bermanella marisrubri</name>
    <dbReference type="NCBI Taxonomy" id="207949"/>
    <lineage>
        <taxon>Bacteria</taxon>
        <taxon>Pseudomonadati</taxon>
        <taxon>Pseudomonadota</taxon>
        <taxon>Gammaproteobacteria</taxon>
        <taxon>Oceanospirillales</taxon>
        <taxon>Oceanospirillaceae</taxon>
        <taxon>Bermanella</taxon>
    </lineage>
</organism>
<sequence>MSISEVSLQRPVFATVLNILVVLLGLMAYDRLTVREYPNIDVPVINVETIYLGANASIMESQVTQVLEESLSGVEGIDYISSTNSFEKSQITVYFKLDRDPDGAASDVRDRVGRVRGQLPSDIEEPIVAKVEADAQPIIWLAFSSDRHSDLEVTDIADRRVKDPLQTIPGVASVQIVGQREFAMRIWLDRNKMAAYQVTAQDIEQSLSQQNLEIPAGTIESKEREFTVLAQTDLNTIEDFENIVIRNDGGYLVKLKDVARVAIGARNDNIVSRFKGESAVALGVVKQSTANPLDVSEMVNERLPDIRNALPEGMNVAVAYDSSKFISKSIDSVYTTIIEAVILVILVIFLFLRNLKATLIPLVTIPISLIGAFSLMLLFGFSVNTLTLLAMVLAVGLVVDDAIVVLENIYRYIEEGMKPLEAAFKGMKEIAFAVIAMTFTLAAVFAPVAFTPGRTGKLFTEFSLTLAGAVVVSGFIALTLSPVMASKLLRHNPNPSRFYLKGEEILDNLTNAYKRVLEKVLSFRYAVLGVFVVTLAAIGFIYQQLPEELAPVEDRGTIIGFSIAPEGASTEYVDRYARQIEGLYAGVPEQDRYFMIVGFPSSTNSISFLGLKDWDERERSAMEIADTLQGPMFAGITGTMSFPMLPPSLGQSIIARPVEFVVQTSNSYEQLNQLMQALMGKVYQSGMFTQPDTDLKLNKPQLNIEVDRQKAADLGVSISSLGQTLQTLMAGRELTRFKKDGDQYEVVLQVEDASRASPQDLSQIYVRSQSGEMIQLSNLITVTQTVAPKELNHFNKLKSATVQAGLAEGVTIDQALDFLHGAVDELKQEMNLSVQVDYKGQTREFMESGAGLMVTFLLALIFIYLVLSAQFESFKSPLIIMLSVPPALFGALFTLWIVGGTLNVYSQIGLLTLVGLITKHGILIVEFANQLQESGQDKLRAVIEASALRLRPILMTTAAMVLGAIPLALASGAGAESREQIGWVIVGGMSFGTLLTLFVVPSFYLLIASQYRKPEQD</sequence>
<evidence type="ECO:0000256" key="2">
    <source>
        <dbReference type="ARBA" id="ARBA00022448"/>
    </source>
</evidence>
<evidence type="ECO:0000256" key="3">
    <source>
        <dbReference type="ARBA" id="ARBA00022475"/>
    </source>
</evidence>
<evidence type="ECO:0000256" key="4">
    <source>
        <dbReference type="ARBA" id="ARBA00022519"/>
    </source>
</evidence>
<dbReference type="InterPro" id="IPR001036">
    <property type="entry name" value="Acrflvin-R"/>
</dbReference>
<feature type="transmembrane region" description="Helical" evidence="8">
    <location>
        <begin position="12"/>
        <end position="29"/>
    </location>
</feature>
<dbReference type="GO" id="GO:0042910">
    <property type="term" value="F:xenobiotic transmembrane transporter activity"/>
    <property type="evidence" value="ECO:0007669"/>
    <property type="project" value="TreeGrafter"/>
</dbReference>
<proteinExistence type="predicted"/>
<evidence type="ECO:0000256" key="5">
    <source>
        <dbReference type="ARBA" id="ARBA00022692"/>
    </source>
</evidence>
<keyword evidence="7 8" id="KW-0472">Membrane</keyword>
<feature type="transmembrane region" description="Helical" evidence="8">
    <location>
        <begin position="950"/>
        <end position="969"/>
    </location>
</feature>
<dbReference type="SUPFAM" id="SSF82693">
    <property type="entry name" value="Multidrug efflux transporter AcrB pore domain, PN1, PN2, PC1 and PC2 subdomains"/>
    <property type="match status" value="3"/>
</dbReference>
<dbReference type="SUPFAM" id="SSF82866">
    <property type="entry name" value="Multidrug efflux transporter AcrB transmembrane domain"/>
    <property type="match status" value="2"/>
</dbReference>
<feature type="transmembrane region" description="Helical" evidence="8">
    <location>
        <begin position="849"/>
        <end position="867"/>
    </location>
</feature>
<accession>Q1N4K6</accession>
<evidence type="ECO:0000256" key="1">
    <source>
        <dbReference type="ARBA" id="ARBA00004429"/>
    </source>
</evidence>
<feature type="domain" description="SSD" evidence="9">
    <location>
        <begin position="362"/>
        <end position="487"/>
    </location>
</feature>
<feature type="transmembrane region" description="Helical" evidence="8">
    <location>
        <begin position="462"/>
        <end position="480"/>
    </location>
</feature>
<feature type="transmembrane region" description="Helical" evidence="8">
    <location>
        <begin position="388"/>
        <end position="410"/>
    </location>
</feature>
<dbReference type="STRING" id="207949.RED65_01640"/>
<keyword evidence="2" id="KW-0813">Transport</keyword>
<keyword evidence="5 8" id="KW-0812">Transmembrane</keyword>
<dbReference type="Pfam" id="PF00873">
    <property type="entry name" value="ACR_tran"/>
    <property type="match status" value="1"/>
</dbReference>
<name>Q1N4K6_9GAMM</name>
<dbReference type="Gene3D" id="3.30.70.1320">
    <property type="entry name" value="Multidrug efflux transporter AcrB pore domain like"/>
    <property type="match status" value="1"/>
</dbReference>
<feature type="transmembrane region" description="Helical" evidence="8">
    <location>
        <begin position="333"/>
        <end position="352"/>
    </location>
</feature>
<dbReference type="Gene3D" id="3.30.70.1430">
    <property type="entry name" value="Multidrug efflux transporter AcrB pore domain"/>
    <property type="match status" value="2"/>
</dbReference>
<evidence type="ECO:0000256" key="7">
    <source>
        <dbReference type="ARBA" id="ARBA00023136"/>
    </source>
</evidence>
<dbReference type="Gene3D" id="3.30.2090.10">
    <property type="entry name" value="Multidrug efflux transporter AcrB TolC docking domain, DN and DC subdomains"/>
    <property type="match status" value="2"/>
</dbReference>
<keyword evidence="11" id="KW-1185">Reference proteome</keyword>
<dbReference type="PROSITE" id="PS50156">
    <property type="entry name" value="SSD"/>
    <property type="match status" value="1"/>
</dbReference>
<dbReference type="Gene3D" id="3.30.70.1440">
    <property type="entry name" value="Multidrug efflux transporter AcrB pore domain"/>
    <property type="match status" value="1"/>
</dbReference>